<dbReference type="GO" id="GO:0031564">
    <property type="term" value="P:transcription antitermination"/>
    <property type="evidence" value="ECO:0007669"/>
    <property type="project" value="UniProtKB-KW"/>
</dbReference>
<dbReference type="SMART" id="SM00738">
    <property type="entry name" value="NGN"/>
    <property type="match status" value="1"/>
</dbReference>
<feature type="domain" description="NusG-like N-terminal" evidence="5">
    <location>
        <begin position="2"/>
        <end position="109"/>
    </location>
</feature>
<evidence type="ECO:0000256" key="3">
    <source>
        <dbReference type="ARBA" id="ARBA00023015"/>
    </source>
</evidence>
<dbReference type="SUPFAM" id="SSF50104">
    <property type="entry name" value="Translation proteins SH3-like domain"/>
    <property type="match status" value="1"/>
</dbReference>
<dbReference type="CDD" id="cd06091">
    <property type="entry name" value="KOW_NusG"/>
    <property type="match status" value="1"/>
</dbReference>
<name>A0A3B1DX25_9ZZZZ</name>
<evidence type="ECO:0000256" key="1">
    <source>
        <dbReference type="ARBA" id="ARBA00022472"/>
    </source>
</evidence>
<dbReference type="Pfam" id="PF02357">
    <property type="entry name" value="NusG"/>
    <property type="match status" value="1"/>
</dbReference>
<dbReference type="InterPro" id="IPR006645">
    <property type="entry name" value="NGN-like_dom"/>
</dbReference>
<sequence>MAHNWYAIQTHSGSELTIKKALEKLSTDLVDGRIEQVLVPTEDLIEIKKGEKIIIEKPLYSAYVFAKIDLDTALWHAIQAMPKVGRFIGESKKPTPLSNKDVEQILEKMEKREAPKPKVSFEEGEMVRIKEGSFSNFNGVVENFDLTSGMLKLNVVIFGRNTPVEMSYTQVERVV</sequence>
<evidence type="ECO:0000256" key="2">
    <source>
        <dbReference type="ARBA" id="ARBA00022814"/>
    </source>
</evidence>
<dbReference type="InterPro" id="IPR015869">
    <property type="entry name" value="Transcrpt_antiterm_NusG_bac_CS"/>
</dbReference>
<organism evidence="6">
    <name type="scientific">hydrothermal vent metagenome</name>
    <dbReference type="NCBI Taxonomy" id="652676"/>
    <lineage>
        <taxon>unclassified sequences</taxon>
        <taxon>metagenomes</taxon>
        <taxon>ecological metagenomes</taxon>
    </lineage>
</organism>
<accession>A0A3B1DX25</accession>
<reference evidence="6" key="1">
    <citation type="submission" date="2018-10" db="EMBL/GenBank/DDBJ databases">
        <authorList>
            <person name="Aoki K."/>
        </authorList>
    </citation>
    <scope>NUCLEOTIDE SEQUENCE</scope>
</reference>
<dbReference type="InterPro" id="IPR036735">
    <property type="entry name" value="NGN_dom_sf"/>
</dbReference>
<dbReference type="GO" id="GO:0006354">
    <property type="term" value="P:DNA-templated transcription elongation"/>
    <property type="evidence" value="ECO:0007669"/>
    <property type="project" value="InterPro"/>
</dbReference>
<dbReference type="Gene3D" id="2.30.30.30">
    <property type="match status" value="1"/>
</dbReference>
<protein>
    <submittedName>
        <fullName evidence="6">Transcription antitermination protein NusG</fullName>
    </submittedName>
</protein>
<evidence type="ECO:0000259" key="5">
    <source>
        <dbReference type="SMART" id="SM00738"/>
    </source>
</evidence>
<dbReference type="NCBIfam" id="TIGR00922">
    <property type="entry name" value="nusG"/>
    <property type="match status" value="1"/>
</dbReference>
<keyword evidence="4" id="KW-0804">Transcription</keyword>
<keyword evidence="2" id="KW-0889">Transcription antitermination</keyword>
<keyword evidence="3" id="KW-0805">Transcription regulation</keyword>
<proteinExistence type="inferred from homology"/>
<dbReference type="PRINTS" id="PR00338">
    <property type="entry name" value="NUSGTNSCPFCT"/>
</dbReference>
<dbReference type="CDD" id="cd09891">
    <property type="entry name" value="NGN_Bact_1"/>
    <property type="match status" value="1"/>
</dbReference>
<dbReference type="HAMAP" id="MF_00948">
    <property type="entry name" value="NusG"/>
    <property type="match status" value="1"/>
</dbReference>
<dbReference type="InterPro" id="IPR014722">
    <property type="entry name" value="Rib_uL2_dom2"/>
</dbReference>
<keyword evidence="1" id="KW-0806">Transcription termination</keyword>
<dbReference type="PANTHER" id="PTHR30265:SF2">
    <property type="entry name" value="TRANSCRIPTION TERMINATION_ANTITERMINATION PROTEIN NUSG"/>
    <property type="match status" value="1"/>
</dbReference>
<dbReference type="PROSITE" id="PS01014">
    <property type="entry name" value="NUSG"/>
    <property type="match status" value="1"/>
</dbReference>
<gene>
    <name evidence="6" type="ORF">MNB_ARC-1_680</name>
</gene>
<evidence type="ECO:0000256" key="4">
    <source>
        <dbReference type="ARBA" id="ARBA00023163"/>
    </source>
</evidence>
<dbReference type="GO" id="GO:0006353">
    <property type="term" value="P:DNA-templated transcription termination"/>
    <property type="evidence" value="ECO:0007669"/>
    <property type="project" value="UniProtKB-KW"/>
</dbReference>
<dbReference type="InterPro" id="IPR043425">
    <property type="entry name" value="NusG-like"/>
</dbReference>
<dbReference type="SUPFAM" id="SSF82679">
    <property type="entry name" value="N-utilization substance G protein NusG, N-terminal domain"/>
    <property type="match status" value="1"/>
</dbReference>
<dbReference type="InterPro" id="IPR008991">
    <property type="entry name" value="Translation_prot_SH3-like_sf"/>
</dbReference>
<dbReference type="InterPro" id="IPR047050">
    <property type="entry name" value="NGN"/>
</dbReference>
<dbReference type="InterPro" id="IPR001062">
    <property type="entry name" value="Transcrpt_antiterm_NusG"/>
</dbReference>
<dbReference type="Gene3D" id="3.30.70.940">
    <property type="entry name" value="NusG, N-terminal domain"/>
    <property type="match status" value="1"/>
</dbReference>
<dbReference type="AlphaFoldDB" id="A0A3B1DX25"/>
<dbReference type="GO" id="GO:0005829">
    <property type="term" value="C:cytosol"/>
    <property type="evidence" value="ECO:0007669"/>
    <property type="project" value="TreeGrafter"/>
</dbReference>
<dbReference type="EMBL" id="UOYO01000020">
    <property type="protein sequence ID" value="VAY87103.1"/>
    <property type="molecule type" value="Genomic_DNA"/>
</dbReference>
<evidence type="ECO:0000313" key="6">
    <source>
        <dbReference type="EMBL" id="VAY87103.1"/>
    </source>
</evidence>
<dbReference type="PANTHER" id="PTHR30265">
    <property type="entry name" value="RHO-INTERACTING TRANSCRIPTION TERMINATION FACTOR NUSG"/>
    <property type="match status" value="1"/>
</dbReference>
<dbReference type="GO" id="GO:0032784">
    <property type="term" value="P:regulation of DNA-templated transcription elongation"/>
    <property type="evidence" value="ECO:0007669"/>
    <property type="project" value="InterPro"/>
</dbReference>